<dbReference type="RefSeq" id="WP_097140962.1">
    <property type="nucleotide sequence ID" value="NZ_OBQD01000010.1"/>
</dbReference>
<evidence type="ECO:0000256" key="3">
    <source>
        <dbReference type="SAM" id="Phobius"/>
    </source>
</evidence>
<dbReference type="InterPro" id="IPR043128">
    <property type="entry name" value="Rev_trsase/Diguanyl_cyclase"/>
</dbReference>
<dbReference type="InterPro" id="IPR050469">
    <property type="entry name" value="Diguanylate_Cyclase"/>
</dbReference>
<dbReference type="FunFam" id="3.30.70.270:FF:000001">
    <property type="entry name" value="Diguanylate cyclase domain protein"/>
    <property type="match status" value="1"/>
</dbReference>
<dbReference type="GO" id="GO:0052621">
    <property type="term" value="F:diguanylate cyclase activity"/>
    <property type="evidence" value="ECO:0007669"/>
    <property type="project" value="UniProtKB-EC"/>
</dbReference>
<dbReference type="OrthoDB" id="9812260at2"/>
<dbReference type="EC" id="2.7.7.65" evidence="1"/>
<sequence>MLEVLVSVPTLLLCTFLSTLVVAVFLSQHWASGRAPAAAVYWCVAMWIGSASSVFLALRAVIAPELSIGLGNALAALAYAMTWGGFRSFDGRRVSRLAVAAAPVAWCLAYGLSDTFAADMNLRVILMSVIVVVYSLAIAAEVMRGRKGEPLPSRRFIAVLLALHAVFYGLRIPFTLLAPVSDGAQPYVSPWFAAFAVEIFVHTVVLSVSVLILLKERSEAIYRQAARSDALTGILNRGAFMEETASMLRRHPQGGVLMLLDLDHFKAINDTYGHQAGDKVLQRFTGAVSAKLRGEMVFGRFGGEEFALFAPALDLDEATAFADALRRDIEGLEIGHYGTMISATVSIGVSSVVLSGGDIDSLVASADFALYRAKAEGRNRSCVAGPAESLMQIAGRMRLADFEAPLTSVAR</sequence>
<feature type="transmembrane region" description="Helical" evidence="3">
    <location>
        <begin position="124"/>
        <end position="144"/>
    </location>
</feature>
<dbReference type="NCBIfam" id="TIGR00254">
    <property type="entry name" value="GGDEF"/>
    <property type="match status" value="1"/>
</dbReference>
<dbReference type="InterPro" id="IPR029787">
    <property type="entry name" value="Nucleotide_cyclase"/>
</dbReference>
<dbReference type="EMBL" id="OBQD01000010">
    <property type="protein sequence ID" value="SOC42650.1"/>
    <property type="molecule type" value="Genomic_DNA"/>
</dbReference>
<evidence type="ECO:0000256" key="2">
    <source>
        <dbReference type="ARBA" id="ARBA00034247"/>
    </source>
</evidence>
<dbReference type="InterPro" id="IPR000160">
    <property type="entry name" value="GGDEF_dom"/>
</dbReference>
<dbReference type="AlphaFoldDB" id="A0A285UL88"/>
<keyword evidence="6" id="KW-1185">Reference proteome</keyword>
<evidence type="ECO:0000313" key="6">
    <source>
        <dbReference type="Proteomes" id="UP000219167"/>
    </source>
</evidence>
<dbReference type="PROSITE" id="PS50887">
    <property type="entry name" value="GGDEF"/>
    <property type="match status" value="1"/>
</dbReference>
<evidence type="ECO:0000313" key="5">
    <source>
        <dbReference type="EMBL" id="SOC42650.1"/>
    </source>
</evidence>
<feature type="transmembrane region" description="Helical" evidence="3">
    <location>
        <begin position="39"/>
        <end position="62"/>
    </location>
</feature>
<feature type="transmembrane region" description="Helical" evidence="3">
    <location>
        <begin position="156"/>
        <end position="179"/>
    </location>
</feature>
<feature type="transmembrane region" description="Helical" evidence="3">
    <location>
        <begin position="93"/>
        <end position="112"/>
    </location>
</feature>
<dbReference type="PANTHER" id="PTHR45138">
    <property type="entry name" value="REGULATORY COMPONENTS OF SENSORY TRANSDUCTION SYSTEM"/>
    <property type="match status" value="1"/>
</dbReference>
<feature type="transmembrane region" description="Helical" evidence="3">
    <location>
        <begin position="68"/>
        <end position="86"/>
    </location>
</feature>
<feature type="transmembrane region" description="Helical" evidence="3">
    <location>
        <begin position="191"/>
        <end position="214"/>
    </location>
</feature>
<dbReference type="Pfam" id="PF00990">
    <property type="entry name" value="GGDEF"/>
    <property type="match status" value="1"/>
</dbReference>
<keyword evidence="3" id="KW-1133">Transmembrane helix</keyword>
<proteinExistence type="predicted"/>
<protein>
    <recommendedName>
        <fullName evidence="1">diguanylate cyclase</fullName>
        <ecNumber evidence="1">2.7.7.65</ecNumber>
    </recommendedName>
</protein>
<gene>
    <name evidence="5" type="ORF">SAMN05892877_110102</name>
</gene>
<evidence type="ECO:0000259" key="4">
    <source>
        <dbReference type="PROSITE" id="PS50887"/>
    </source>
</evidence>
<keyword evidence="3" id="KW-0812">Transmembrane</keyword>
<evidence type="ECO:0000256" key="1">
    <source>
        <dbReference type="ARBA" id="ARBA00012528"/>
    </source>
</evidence>
<comment type="catalytic activity">
    <reaction evidence="2">
        <text>2 GTP = 3',3'-c-di-GMP + 2 diphosphate</text>
        <dbReference type="Rhea" id="RHEA:24898"/>
        <dbReference type="ChEBI" id="CHEBI:33019"/>
        <dbReference type="ChEBI" id="CHEBI:37565"/>
        <dbReference type="ChEBI" id="CHEBI:58805"/>
        <dbReference type="EC" id="2.7.7.65"/>
    </reaction>
</comment>
<keyword evidence="3" id="KW-0472">Membrane</keyword>
<feature type="transmembrane region" description="Helical" evidence="3">
    <location>
        <begin position="6"/>
        <end position="27"/>
    </location>
</feature>
<name>A0A285UL88_9HYPH</name>
<dbReference type="SUPFAM" id="SSF55073">
    <property type="entry name" value="Nucleotide cyclase"/>
    <property type="match status" value="1"/>
</dbReference>
<dbReference type="SMART" id="SM00267">
    <property type="entry name" value="GGDEF"/>
    <property type="match status" value="1"/>
</dbReference>
<reference evidence="5 6" key="1">
    <citation type="submission" date="2017-08" db="EMBL/GenBank/DDBJ databases">
        <authorList>
            <person name="de Groot N.N."/>
        </authorList>
    </citation>
    <scope>NUCLEOTIDE SEQUENCE [LARGE SCALE GENOMIC DNA]</scope>
    <source>
        <strain evidence="5 6">JC85</strain>
    </source>
</reference>
<feature type="domain" description="GGDEF" evidence="4">
    <location>
        <begin position="253"/>
        <end position="386"/>
    </location>
</feature>
<dbReference type="CDD" id="cd01949">
    <property type="entry name" value="GGDEF"/>
    <property type="match status" value="1"/>
</dbReference>
<dbReference type="PANTHER" id="PTHR45138:SF9">
    <property type="entry name" value="DIGUANYLATE CYCLASE DGCM-RELATED"/>
    <property type="match status" value="1"/>
</dbReference>
<accession>A0A285UL88</accession>
<organism evidence="5 6">
    <name type="scientific">Rhizobium subbaraonis</name>
    <dbReference type="NCBI Taxonomy" id="908946"/>
    <lineage>
        <taxon>Bacteria</taxon>
        <taxon>Pseudomonadati</taxon>
        <taxon>Pseudomonadota</taxon>
        <taxon>Alphaproteobacteria</taxon>
        <taxon>Hyphomicrobiales</taxon>
        <taxon>Rhizobiaceae</taxon>
        <taxon>Rhizobium/Agrobacterium group</taxon>
        <taxon>Rhizobium</taxon>
    </lineage>
</organism>
<dbReference type="Gene3D" id="3.30.70.270">
    <property type="match status" value="1"/>
</dbReference>
<dbReference type="Proteomes" id="UP000219167">
    <property type="component" value="Unassembled WGS sequence"/>
</dbReference>